<protein>
    <recommendedName>
        <fullName evidence="3">LamG domain-containing protein</fullName>
    </recommendedName>
</protein>
<organism evidence="1 2">
    <name type="scientific">Faecalibacter bovis</name>
    <dbReference type="NCBI Taxonomy" id="2898187"/>
    <lineage>
        <taxon>Bacteria</taxon>
        <taxon>Pseudomonadati</taxon>
        <taxon>Bacteroidota</taxon>
        <taxon>Flavobacteriia</taxon>
        <taxon>Flavobacteriales</taxon>
        <taxon>Weeksellaceae</taxon>
        <taxon>Faecalibacter</taxon>
    </lineage>
</organism>
<reference evidence="1 2" key="1">
    <citation type="journal article" date="2021" name="Int. J. Syst. Evol. Microbiol.">
        <title>Faecalibacter bovis sp. nov., isolated from cow faeces.</title>
        <authorList>
            <person name="Li F."/>
            <person name="Zhao W."/>
            <person name="Hong Q."/>
            <person name="Shao Q."/>
            <person name="Song J."/>
            <person name="Yang S."/>
        </authorList>
    </citation>
    <scope>NUCLEOTIDE SEQUENCE [LARGE SCALE GENOMIC DNA]</scope>
    <source>
        <strain evidence="1 2">ZY171143</strain>
    </source>
</reference>
<dbReference type="RefSeq" id="WP_230476988.1">
    <property type="nucleotide sequence ID" value="NZ_CP072842.1"/>
</dbReference>
<proteinExistence type="predicted"/>
<accession>A0ABX7XEJ7</accession>
<dbReference type="Gene3D" id="2.60.120.200">
    <property type="match status" value="2"/>
</dbReference>
<dbReference type="SUPFAM" id="SSF49899">
    <property type="entry name" value="Concanavalin A-like lectins/glucanases"/>
    <property type="match status" value="2"/>
</dbReference>
<keyword evidence="2" id="KW-1185">Reference proteome</keyword>
<dbReference type="InterPro" id="IPR013320">
    <property type="entry name" value="ConA-like_dom_sf"/>
</dbReference>
<reference evidence="2" key="2">
    <citation type="submission" date="2021-04" db="EMBL/GenBank/DDBJ databases">
        <title>Taxonomy of Flavobacteriaceae bacterium ZY171143.</title>
        <authorList>
            <person name="Li F."/>
        </authorList>
    </citation>
    <scope>NUCLEOTIDE SEQUENCE [LARGE SCALE GENOMIC DNA]</scope>
    <source>
        <strain evidence="2">ZY171143</strain>
    </source>
</reference>
<evidence type="ECO:0000313" key="2">
    <source>
        <dbReference type="Proteomes" id="UP000672011"/>
    </source>
</evidence>
<name>A0ABX7XEJ7_9FLAO</name>
<evidence type="ECO:0000313" key="1">
    <source>
        <dbReference type="EMBL" id="QTV06344.1"/>
    </source>
</evidence>
<evidence type="ECO:0008006" key="3">
    <source>
        <dbReference type="Google" id="ProtNLM"/>
    </source>
</evidence>
<sequence>MKKQHFYLFLFFFTYLLYGQQINDEFYFKGNLKAESRAKYLTKLLSNSGGSFIQDYVKVGSKTQQVYNKSQANDGLVYTIDDINNFKDYTYNVIYYMPAYTSYNRIQMFGNLEGGVYRYGTGLYVYGSGINDRPSLLPKSGYNYTHIGISRKASTNTVRIYINGDFYKEYTNTSDALKIQSDKKFTFFKDNGGEENVAKVAYINVANYIQTADEIRKIFEKATNPILEESYLFLNNLNNTDNSSNLSNSSTTTFGQVYDPSCQVNRNALLINSNNDLTFKNKSQSDLNYTFIFKIKPSSSSNNISLIDFSNNGTNRKISLVNNKLYFGGNTSNITLNRQDENSWIDLAITRNDSDNKINIYSNNILLGTYLDSDKIFKFLDTYEAKICKVNDNSTTSLALFKYTNEVYTLDKIKNEFTSICNVTIDNTYLFNQTLNNLSNTNPLIVSSVDNSHSSNNYSNNVISNCNTSAYTYNANPKSKIKYNNGYGMYYYNFTLKLYFHNNNTSSIKLISFDDSAKGIYQNGNQLLVKTSINDYTFNIPAQDSQEFNLLSFIKDGSTKEIKVYADKIYLGTVLDINNDIAINANGDVYLLNNINSALTNIKIKYFNISNSIKDLDDIKLTLNEFCPKIVNESFEFNGNLSNQTNTKNLNFVPSLDSYNVQNFYSDKNTNCGDRKVFYTLNQGEGFIYEDEDYFVYNKFTISLYFKVASKSDVNQLINFGNNNSITYQNDRLYFSPTSNNLSLSSLMIHNYNLLTIVKNPGVLQIYMNGNFVGQIADPNNNFSFTKQSPLTFFNDKKAFVGEIKIENRAFTSTEIINNYKNLCVRKVNRTFPMFMNLKDSTGENELVPTSYVNQHLDNKFIKDEVINCGVSRTVYFVADNAGLIFNDGVGELYNDYTISLYFRLNPYLGGWARLIDFSDGESDAGIYRLSNGLNFYPNGNVGNDLLSNSHAEYTYLTLSRNSATNIITVYINGKKVSTYNDSAGLYKVPANGNILFIKDDLRVRDEQSPTNIAYIHVTNSILSDIEVMDDFNNLCSSIACNQPAQLTGNIIPSNVGITTQIQNNPNWPNNVNGGNLVLESKEKGFVIPSVSSANTAINHNQGIEGMIIYDQFDKCVKLFNGTEWKCLTASCVQ</sequence>
<gene>
    <name evidence="1" type="ORF">J9309_03140</name>
</gene>
<dbReference type="EMBL" id="CP072842">
    <property type="protein sequence ID" value="QTV06344.1"/>
    <property type="molecule type" value="Genomic_DNA"/>
</dbReference>
<dbReference type="Proteomes" id="UP000672011">
    <property type="component" value="Chromosome"/>
</dbReference>